<dbReference type="SUPFAM" id="SSF52374">
    <property type="entry name" value="Nucleotidylyl transferase"/>
    <property type="match status" value="1"/>
</dbReference>
<dbReference type="InterPro" id="IPR033911">
    <property type="entry name" value="MetRS_core"/>
</dbReference>
<dbReference type="GO" id="GO:0005524">
    <property type="term" value="F:ATP binding"/>
    <property type="evidence" value="ECO:0007669"/>
    <property type="project" value="UniProtKB-KW"/>
</dbReference>
<dbReference type="InterPro" id="IPR015413">
    <property type="entry name" value="Methionyl/Leucyl_tRNA_Synth"/>
</dbReference>
<comment type="catalytic activity">
    <reaction evidence="10">
        <text>tRNA(Met) + L-methionine + ATP = L-methionyl-tRNA(Met) + AMP + diphosphate</text>
        <dbReference type="Rhea" id="RHEA:13481"/>
        <dbReference type="Rhea" id="RHEA-COMP:9667"/>
        <dbReference type="Rhea" id="RHEA-COMP:9698"/>
        <dbReference type="ChEBI" id="CHEBI:30616"/>
        <dbReference type="ChEBI" id="CHEBI:33019"/>
        <dbReference type="ChEBI" id="CHEBI:57844"/>
        <dbReference type="ChEBI" id="CHEBI:78442"/>
        <dbReference type="ChEBI" id="CHEBI:78530"/>
        <dbReference type="ChEBI" id="CHEBI:456215"/>
        <dbReference type="EC" id="6.1.1.10"/>
    </reaction>
</comment>
<dbReference type="EC" id="6.1.1.10" evidence="2"/>
<protein>
    <recommendedName>
        <fullName evidence="2">methionine--tRNA ligase</fullName>
        <ecNumber evidence="2">6.1.1.10</ecNumber>
    </recommendedName>
    <alternativeName>
        <fullName evidence="9">Methionyl-tRNA synthetase</fullName>
    </alternativeName>
</protein>
<reference evidence="12" key="2">
    <citation type="journal article" date="2014" name="ISME J.">
        <title>Microbial stratification in low pH oxic and suboxic macroscopic growths along an acid mine drainage.</title>
        <authorList>
            <person name="Mendez-Garcia C."/>
            <person name="Mesa V."/>
            <person name="Sprenger R.R."/>
            <person name="Richter M."/>
            <person name="Diez M.S."/>
            <person name="Solano J."/>
            <person name="Bargiela R."/>
            <person name="Golyshina O.V."/>
            <person name="Manteca A."/>
            <person name="Ramos J.L."/>
            <person name="Gallego J.R."/>
            <person name="Llorente I."/>
            <person name="Martins Dos Santos V.A."/>
            <person name="Jensen O.N."/>
            <person name="Pelaez A.I."/>
            <person name="Sanchez J."/>
            <person name="Ferrer M."/>
        </authorList>
    </citation>
    <scope>NUCLEOTIDE SEQUENCE</scope>
</reference>
<keyword evidence="4" id="KW-0436">Ligase</keyword>
<evidence type="ECO:0000256" key="5">
    <source>
        <dbReference type="ARBA" id="ARBA00022741"/>
    </source>
</evidence>
<dbReference type="Gene3D" id="2.20.28.20">
    <property type="entry name" value="Methionyl-tRNA synthetase, Zn-domain"/>
    <property type="match status" value="1"/>
</dbReference>
<dbReference type="AlphaFoldDB" id="T1C2F5"/>
<keyword evidence="5" id="KW-0547">Nucleotide-binding</keyword>
<dbReference type="Pfam" id="PF09334">
    <property type="entry name" value="tRNA-synt_1g"/>
    <property type="match status" value="1"/>
</dbReference>
<keyword evidence="7" id="KW-0648">Protein biosynthesis</keyword>
<name>T1C2F5_9ZZZZ</name>
<keyword evidence="8 12" id="KW-0030">Aminoacyl-tRNA synthetase</keyword>
<evidence type="ECO:0000256" key="1">
    <source>
        <dbReference type="ARBA" id="ARBA00004496"/>
    </source>
</evidence>
<dbReference type="FunFam" id="2.20.28.20:FF:000001">
    <property type="entry name" value="Methionine--tRNA ligase"/>
    <property type="match status" value="1"/>
</dbReference>
<evidence type="ECO:0000256" key="10">
    <source>
        <dbReference type="ARBA" id="ARBA00047364"/>
    </source>
</evidence>
<dbReference type="GO" id="GO:0006431">
    <property type="term" value="P:methionyl-tRNA aminoacylation"/>
    <property type="evidence" value="ECO:0007669"/>
    <property type="project" value="InterPro"/>
</dbReference>
<evidence type="ECO:0000256" key="2">
    <source>
        <dbReference type="ARBA" id="ARBA00012838"/>
    </source>
</evidence>
<evidence type="ECO:0000256" key="9">
    <source>
        <dbReference type="ARBA" id="ARBA00030904"/>
    </source>
</evidence>
<organism evidence="12">
    <name type="scientific">mine drainage metagenome</name>
    <dbReference type="NCBI Taxonomy" id="410659"/>
    <lineage>
        <taxon>unclassified sequences</taxon>
        <taxon>metagenomes</taxon>
        <taxon>ecological metagenomes</taxon>
    </lineage>
</organism>
<comment type="caution">
    <text evidence="12">The sequence shown here is derived from an EMBL/GenBank/DDBJ whole genome shotgun (WGS) entry which is preliminary data.</text>
</comment>
<evidence type="ECO:0000313" key="12">
    <source>
        <dbReference type="EMBL" id="EQD60320.1"/>
    </source>
</evidence>
<dbReference type="InterPro" id="IPR014729">
    <property type="entry name" value="Rossmann-like_a/b/a_fold"/>
</dbReference>
<dbReference type="PANTHER" id="PTHR45765">
    <property type="entry name" value="METHIONINE--TRNA LIGASE"/>
    <property type="match status" value="1"/>
</dbReference>
<dbReference type="GO" id="GO:0005829">
    <property type="term" value="C:cytosol"/>
    <property type="evidence" value="ECO:0007669"/>
    <property type="project" value="TreeGrafter"/>
</dbReference>
<dbReference type="InterPro" id="IPR023458">
    <property type="entry name" value="Met-tRNA_ligase_1"/>
</dbReference>
<feature type="domain" description="Methionyl/Leucyl tRNA synthetase" evidence="11">
    <location>
        <begin position="6"/>
        <end position="181"/>
    </location>
</feature>
<accession>T1C2F5</accession>
<keyword evidence="3" id="KW-0963">Cytoplasm</keyword>
<dbReference type="Gene3D" id="3.40.50.620">
    <property type="entry name" value="HUPs"/>
    <property type="match status" value="1"/>
</dbReference>
<dbReference type="SUPFAM" id="SSF57770">
    <property type="entry name" value="Methionyl-tRNA synthetase (MetRS), Zn-domain"/>
    <property type="match status" value="1"/>
</dbReference>
<gene>
    <name evidence="12" type="ORF">B2A_03731</name>
</gene>
<proteinExistence type="predicted"/>
<evidence type="ECO:0000256" key="7">
    <source>
        <dbReference type="ARBA" id="ARBA00022917"/>
    </source>
</evidence>
<dbReference type="PRINTS" id="PR01041">
    <property type="entry name" value="TRNASYNTHMET"/>
</dbReference>
<comment type="subcellular location">
    <subcellularLocation>
        <location evidence="1">Cytoplasm</location>
    </subcellularLocation>
</comment>
<dbReference type="InterPro" id="IPR029038">
    <property type="entry name" value="MetRS_Zn"/>
</dbReference>
<reference evidence="12" key="1">
    <citation type="submission" date="2013-08" db="EMBL/GenBank/DDBJ databases">
        <authorList>
            <person name="Mendez C."/>
            <person name="Richter M."/>
            <person name="Ferrer M."/>
            <person name="Sanchez J."/>
        </authorList>
    </citation>
    <scope>NUCLEOTIDE SEQUENCE</scope>
</reference>
<evidence type="ECO:0000256" key="6">
    <source>
        <dbReference type="ARBA" id="ARBA00022840"/>
    </source>
</evidence>
<evidence type="ECO:0000256" key="3">
    <source>
        <dbReference type="ARBA" id="ARBA00022490"/>
    </source>
</evidence>
<evidence type="ECO:0000256" key="4">
    <source>
        <dbReference type="ARBA" id="ARBA00022598"/>
    </source>
</evidence>
<sequence>MMDKIIITSALPYAYSVPHLGNFIGSVLPADIFYKYQVMKKADAIFICGSDQHGTPIELAAIKRGIEPQQLADEMHEKMKSLFNRFECTFSYYGKTHSESNKQVVYELFNLLMKNGYMVTTEDMQAYCEVDKRFLADRFIEGTCPYCNNPKARGDQCEVCNTLLEATMLLDPHCTICGKREIK</sequence>
<dbReference type="EMBL" id="AUZZ01002484">
    <property type="protein sequence ID" value="EQD60320.1"/>
    <property type="molecule type" value="Genomic_DNA"/>
</dbReference>
<keyword evidence="6" id="KW-0067">ATP-binding</keyword>
<dbReference type="PANTHER" id="PTHR45765:SF1">
    <property type="entry name" value="METHIONINE--TRNA LIGASE, CYTOPLASMIC"/>
    <property type="match status" value="1"/>
</dbReference>
<dbReference type="GO" id="GO:0017101">
    <property type="term" value="C:aminoacyl-tRNA synthetase multienzyme complex"/>
    <property type="evidence" value="ECO:0007669"/>
    <property type="project" value="TreeGrafter"/>
</dbReference>
<feature type="non-terminal residue" evidence="12">
    <location>
        <position position="183"/>
    </location>
</feature>
<evidence type="ECO:0000259" key="11">
    <source>
        <dbReference type="Pfam" id="PF09334"/>
    </source>
</evidence>
<dbReference type="GO" id="GO:0004825">
    <property type="term" value="F:methionine-tRNA ligase activity"/>
    <property type="evidence" value="ECO:0007669"/>
    <property type="project" value="UniProtKB-EC"/>
</dbReference>
<evidence type="ECO:0000256" key="8">
    <source>
        <dbReference type="ARBA" id="ARBA00023146"/>
    </source>
</evidence>